<keyword evidence="4 7" id="KW-0812">Transmembrane</keyword>
<dbReference type="Pfam" id="PF01733">
    <property type="entry name" value="Nucleoside_tran"/>
    <property type="match status" value="1"/>
</dbReference>
<feature type="transmembrane region" description="Helical" evidence="7">
    <location>
        <begin position="277"/>
        <end position="300"/>
    </location>
</feature>
<feature type="transmembrane region" description="Helical" evidence="7">
    <location>
        <begin position="40"/>
        <end position="57"/>
    </location>
</feature>
<evidence type="ECO:0000313" key="8">
    <source>
        <dbReference type="EMBL" id="OQS04736.1"/>
    </source>
</evidence>
<feature type="transmembrane region" description="Helical" evidence="7">
    <location>
        <begin position="388"/>
        <end position="412"/>
    </location>
</feature>
<protein>
    <submittedName>
        <fullName evidence="8">Equilibrative Nucleoside Transporter (ENT) Family</fullName>
    </submittedName>
</protein>
<feature type="transmembrane region" description="Helical" evidence="7">
    <location>
        <begin position="312"/>
        <end position="329"/>
    </location>
</feature>
<dbReference type="PANTHER" id="PTHR10332">
    <property type="entry name" value="EQUILIBRATIVE NUCLEOSIDE TRANSPORTER"/>
    <property type="match status" value="1"/>
</dbReference>
<keyword evidence="3" id="KW-0813">Transport</keyword>
<dbReference type="Proteomes" id="UP000243217">
    <property type="component" value="Unassembled WGS sequence"/>
</dbReference>
<comment type="subcellular location">
    <subcellularLocation>
        <location evidence="1">Membrane</location>
        <topology evidence="1">Multi-pass membrane protein</topology>
    </subcellularLocation>
</comment>
<dbReference type="GO" id="GO:0005337">
    <property type="term" value="F:nucleoside transmembrane transporter activity"/>
    <property type="evidence" value="ECO:0007669"/>
    <property type="project" value="InterPro"/>
</dbReference>
<feature type="transmembrane region" description="Helical" evidence="7">
    <location>
        <begin position="341"/>
        <end position="368"/>
    </location>
</feature>
<dbReference type="GO" id="GO:0005886">
    <property type="term" value="C:plasma membrane"/>
    <property type="evidence" value="ECO:0007669"/>
    <property type="project" value="TreeGrafter"/>
</dbReference>
<evidence type="ECO:0000256" key="2">
    <source>
        <dbReference type="ARBA" id="ARBA00007965"/>
    </source>
</evidence>
<keyword evidence="9" id="KW-1185">Reference proteome</keyword>
<evidence type="ECO:0000313" key="9">
    <source>
        <dbReference type="Proteomes" id="UP000243217"/>
    </source>
</evidence>
<reference evidence="8 9" key="1">
    <citation type="journal article" date="2014" name="Genome Biol. Evol.">
        <title>The secreted proteins of Achlya hypogyna and Thraustotheca clavata identify the ancestral oomycete secretome and reveal gene acquisitions by horizontal gene transfer.</title>
        <authorList>
            <person name="Misner I."/>
            <person name="Blouin N."/>
            <person name="Leonard G."/>
            <person name="Richards T.A."/>
            <person name="Lane C.E."/>
        </authorList>
    </citation>
    <scope>NUCLEOTIDE SEQUENCE [LARGE SCALE GENOMIC DNA]</scope>
    <source>
        <strain evidence="8 9">ATCC 34112</strain>
    </source>
</reference>
<evidence type="ECO:0000256" key="3">
    <source>
        <dbReference type="ARBA" id="ARBA00022448"/>
    </source>
</evidence>
<evidence type="ECO:0000256" key="6">
    <source>
        <dbReference type="ARBA" id="ARBA00023136"/>
    </source>
</evidence>
<dbReference type="AlphaFoldDB" id="A0A1W0A373"/>
<evidence type="ECO:0000256" key="1">
    <source>
        <dbReference type="ARBA" id="ARBA00004141"/>
    </source>
</evidence>
<evidence type="ECO:0000256" key="4">
    <source>
        <dbReference type="ARBA" id="ARBA00022692"/>
    </source>
</evidence>
<sequence>MATPIMEQMEQRNAKLIIYDDVDEDIPYHILDNIQENRHFIWWALLFLNGSCLWAYYSCLSAQTYYAKRFENSTFNFAYLTTPVTTWPMFAGTFIQVIFGWDKKLGLWNRVLIGYTLFILCALAIILQDVFDASPQTGGMIVLSAFGVVGFTNSLTEAAFYALSALFPEAAFTNAIQLGNGTSGIINISLNTLIQLFVGGINPLPRDTDNIQKVSFYIFFSIFVVVCFLAVFTFHKLLRIPSVHYLMERNDLETAMRAYNRETLQEHWARLGNITRVVLLPLASQFIIYTCSLTAFPGIGISSGMQLAQASHASWGTWYVNGVLLSYNYGDFFGRVLSPKLYPFFSLQSCFTWTLSRCVLIIALLMGLPGGGNNPLYCFGHASAFNQFWQLFINLLLGLTTGVLSTITFGLGPRLVPQEDRESAGAIMCLGLFLGISVGSTIGWQFGSNHWFGAN</sequence>
<feature type="transmembrane region" description="Helical" evidence="7">
    <location>
        <begin position="111"/>
        <end position="128"/>
    </location>
</feature>
<dbReference type="SUPFAM" id="SSF103473">
    <property type="entry name" value="MFS general substrate transporter"/>
    <property type="match status" value="2"/>
</dbReference>
<feature type="transmembrane region" description="Helical" evidence="7">
    <location>
        <begin position="184"/>
        <end position="204"/>
    </location>
</feature>
<keyword evidence="6 7" id="KW-0472">Membrane</keyword>
<organism evidence="8 9">
    <name type="scientific">Thraustotheca clavata</name>
    <dbReference type="NCBI Taxonomy" id="74557"/>
    <lineage>
        <taxon>Eukaryota</taxon>
        <taxon>Sar</taxon>
        <taxon>Stramenopiles</taxon>
        <taxon>Oomycota</taxon>
        <taxon>Saprolegniomycetes</taxon>
        <taxon>Saprolegniales</taxon>
        <taxon>Achlyaceae</taxon>
        <taxon>Thraustotheca</taxon>
    </lineage>
</organism>
<proteinExistence type="inferred from homology"/>
<name>A0A1W0A373_9STRA</name>
<keyword evidence="5 7" id="KW-1133">Transmembrane helix</keyword>
<dbReference type="PRINTS" id="PR01130">
    <property type="entry name" value="DERENTRNSPRT"/>
</dbReference>
<dbReference type="EMBL" id="JNBS01000562">
    <property type="protein sequence ID" value="OQS04736.1"/>
    <property type="molecule type" value="Genomic_DNA"/>
</dbReference>
<accession>A0A1W0A373</accession>
<dbReference type="OrthoDB" id="1856718at2759"/>
<evidence type="ECO:0000256" key="5">
    <source>
        <dbReference type="ARBA" id="ARBA00022989"/>
    </source>
</evidence>
<feature type="transmembrane region" description="Helical" evidence="7">
    <location>
        <begin position="140"/>
        <end position="163"/>
    </location>
</feature>
<dbReference type="InterPro" id="IPR002259">
    <property type="entry name" value="Eqnu_transpt"/>
</dbReference>
<dbReference type="InterPro" id="IPR036259">
    <property type="entry name" value="MFS_trans_sf"/>
</dbReference>
<feature type="transmembrane region" description="Helical" evidence="7">
    <location>
        <begin position="77"/>
        <end position="99"/>
    </location>
</feature>
<dbReference type="Gene3D" id="1.20.1250.20">
    <property type="entry name" value="MFS general substrate transporter like domains"/>
    <property type="match status" value="1"/>
</dbReference>
<feature type="transmembrane region" description="Helical" evidence="7">
    <location>
        <begin position="424"/>
        <end position="446"/>
    </location>
</feature>
<dbReference type="PANTHER" id="PTHR10332:SF10">
    <property type="entry name" value="EQUILIBRATIVE NUCLEOSIDE TRANSPORTER 4"/>
    <property type="match status" value="1"/>
</dbReference>
<feature type="transmembrane region" description="Helical" evidence="7">
    <location>
        <begin position="216"/>
        <end position="238"/>
    </location>
</feature>
<comment type="similarity">
    <text evidence="2">Belongs to the SLC29A/ENT transporter (TC 2.A.57) family.</text>
</comment>
<comment type="caution">
    <text evidence="8">The sequence shown here is derived from an EMBL/GenBank/DDBJ whole genome shotgun (WGS) entry which is preliminary data.</text>
</comment>
<evidence type="ECO:0000256" key="7">
    <source>
        <dbReference type="SAM" id="Phobius"/>
    </source>
</evidence>
<gene>
    <name evidence="8" type="ORF">THRCLA_03053</name>
</gene>